<dbReference type="Proteomes" id="UP001556367">
    <property type="component" value="Unassembled WGS sequence"/>
</dbReference>
<dbReference type="SUPFAM" id="SSF54928">
    <property type="entry name" value="RNA-binding domain, RBD"/>
    <property type="match status" value="1"/>
</dbReference>
<accession>A0ABR3JDC9</accession>
<evidence type="ECO:0000313" key="2">
    <source>
        <dbReference type="Proteomes" id="UP001556367"/>
    </source>
</evidence>
<dbReference type="InterPro" id="IPR012677">
    <property type="entry name" value="Nucleotide-bd_a/b_plait_sf"/>
</dbReference>
<keyword evidence="2" id="KW-1185">Reference proteome</keyword>
<name>A0ABR3JDC9_9AGAR</name>
<sequence length="137" mass="15452">MFFKPLFIASHSAVFSFCLVDFQRLEDAVRARKALNGRNLLGSDVGAIRIGFAKVPVKNGQEGNGEADNQSPRRIPRALHVLLHGPRLRVHELVMVFLRKAHQRSSEHAPLPLPPLQILELSFGTMILNAFEYFLLR</sequence>
<dbReference type="EMBL" id="JASNQZ010000008">
    <property type="protein sequence ID" value="KAL0953699.1"/>
    <property type="molecule type" value="Genomic_DNA"/>
</dbReference>
<comment type="caution">
    <text evidence="1">The sequence shown here is derived from an EMBL/GenBank/DDBJ whole genome shotgun (WGS) entry which is preliminary data.</text>
</comment>
<dbReference type="InterPro" id="IPR035979">
    <property type="entry name" value="RBD_domain_sf"/>
</dbReference>
<evidence type="ECO:0000313" key="1">
    <source>
        <dbReference type="EMBL" id="KAL0953699.1"/>
    </source>
</evidence>
<dbReference type="Gene3D" id="3.30.70.330">
    <property type="match status" value="1"/>
</dbReference>
<dbReference type="PANTHER" id="PTHR47093:SF1">
    <property type="entry name" value="PROTEIN JSN1-RELATED"/>
    <property type="match status" value="1"/>
</dbReference>
<dbReference type="InterPro" id="IPR052645">
    <property type="entry name" value="Pumilio_domain_protein"/>
</dbReference>
<proteinExistence type="predicted"/>
<gene>
    <name evidence="1" type="ORF">HGRIS_004893</name>
</gene>
<protein>
    <submittedName>
        <fullName evidence="1">Uncharacterized protein</fullName>
    </submittedName>
</protein>
<organism evidence="1 2">
    <name type="scientific">Hohenbuehelia grisea</name>
    <dbReference type="NCBI Taxonomy" id="104357"/>
    <lineage>
        <taxon>Eukaryota</taxon>
        <taxon>Fungi</taxon>
        <taxon>Dikarya</taxon>
        <taxon>Basidiomycota</taxon>
        <taxon>Agaricomycotina</taxon>
        <taxon>Agaricomycetes</taxon>
        <taxon>Agaricomycetidae</taxon>
        <taxon>Agaricales</taxon>
        <taxon>Pleurotineae</taxon>
        <taxon>Pleurotaceae</taxon>
        <taxon>Hohenbuehelia</taxon>
    </lineage>
</organism>
<dbReference type="PANTHER" id="PTHR47093">
    <property type="entry name" value="PROTEIN JSN1-RELATED"/>
    <property type="match status" value="1"/>
</dbReference>
<reference evidence="2" key="1">
    <citation type="submission" date="2024-06" db="EMBL/GenBank/DDBJ databases">
        <title>Multi-omics analyses provide insights into the biosynthesis of the anticancer antibiotic pleurotin in Hohenbuehelia grisea.</title>
        <authorList>
            <person name="Weaver J.A."/>
            <person name="Alberti F."/>
        </authorList>
    </citation>
    <scope>NUCLEOTIDE SEQUENCE [LARGE SCALE GENOMIC DNA]</scope>
    <source>
        <strain evidence="2">T-177</strain>
    </source>
</reference>